<evidence type="ECO:0008006" key="3">
    <source>
        <dbReference type="Google" id="ProtNLM"/>
    </source>
</evidence>
<name>E1X2Z3_HALMS</name>
<sequence length="166" mass="18157">MMKYLNIFKLVIITTLLSLSLSSKALERTGRLGIGMSNQFRTDLPAISFKIQKSKSTAIGALAAVDTDENEGGWGAGFKLYRNIFEEPQLNFYGAVLAAMINEKQGSGRSQSGFQFDLTMGSEFSFSGLSSLGFSFEFGVSLNKIDDFRVQTVGDSFIVAAAHFYL</sequence>
<dbReference type="eggNOG" id="ENOG502ZRX4">
    <property type="taxonomic scope" value="Bacteria"/>
</dbReference>
<reference evidence="2" key="1">
    <citation type="journal article" date="2013" name="ISME J.">
        <title>A small predatory core genome in the divergent marine Bacteriovorax marinus SJ and the terrestrial Bdellovibrio bacteriovorus.</title>
        <authorList>
            <person name="Crossman L.C."/>
            <person name="Chen H."/>
            <person name="Cerdeno-Tarraga A.M."/>
            <person name="Brooks K."/>
            <person name="Quail M.A."/>
            <person name="Pineiro S.A."/>
            <person name="Hobley L."/>
            <person name="Sockett R.E."/>
            <person name="Bentley S.D."/>
            <person name="Parkhill J."/>
            <person name="Williams H.N."/>
            <person name="Stine O.C."/>
        </authorList>
    </citation>
    <scope>NUCLEOTIDE SEQUENCE [LARGE SCALE GENOMIC DNA]</scope>
    <source>
        <strain evidence="2">ATCC BAA-682 / DSM 15412 / SJ</strain>
    </source>
</reference>
<evidence type="ECO:0000313" key="2">
    <source>
        <dbReference type="Proteomes" id="UP000008963"/>
    </source>
</evidence>
<dbReference type="Proteomes" id="UP000008963">
    <property type="component" value="Chromosome"/>
</dbReference>
<accession>E1X2Z3</accession>
<keyword evidence="2" id="KW-1185">Reference proteome</keyword>
<dbReference type="PATRIC" id="fig|862908.3.peg.1910"/>
<protein>
    <recommendedName>
        <fullName evidence="3">Outer membrane protein beta-barrel domain-containing protein</fullName>
    </recommendedName>
</protein>
<dbReference type="AlphaFoldDB" id="E1X2Z3"/>
<gene>
    <name evidence="1" type="ordered locus">BMS_2011</name>
</gene>
<proteinExistence type="predicted"/>
<dbReference type="EMBL" id="FQ312005">
    <property type="protein sequence ID" value="CBW26823.1"/>
    <property type="molecule type" value="Genomic_DNA"/>
</dbReference>
<organism evidence="1 2">
    <name type="scientific">Halobacteriovorax marinus (strain ATCC BAA-682 / DSM 15412 / SJ)</name>
    <name type="common">Bacteriovorax marinus</name>
    <dbReference type="NCBI Taxonomy" id="862908"/>
    <lineage>
        <taxon>Bacteria</taxon>
        <taxon>Pseudomonadati</taxon>
        <taxon>Bdellovibrionota</taxon>
        <taxon>Bacteriovoracia</taxon>
        <taxon>Bacteriovoracales</taxon>
        <taxon>Halobacteriovoraceae</taxon>
        <taxon>Halobacteriovorax</taxon>
    </lineage>
</organism>
<evidence type="ECO:0000313" key="1">
    <source>
        <dbReference type="EMBL" id="CBW26823.1"/>
    </source>
</evidence>
<dbReference type="HOGENOM" id="CLU_1600416_0_0_7"/>
<dbReference type="STRING" id="862908.BMS_2011"/>
<dbReference type="KEGG" id="bmx:BMS_2011"/>